<dbReference type="PANTHER" id="PTHR46890">
    <property type="entry name" value="NON-LTR RETROLELEMENT REVERSE TRANSCRIPTASE-LIKE PROTEIN-RELATED"/>
    <property type="match status" value="1"/>
</dbReference>
<dbReference type="Pfam" id="PF00078">
    <property type="entry name" value="RVT_1"/>
    <property type="match status" value="1"/>
</dbReference>
<dbReference type="PANTHER" id="PTHR46890:SF48">
    <property type="entry name" value="RNA-DIRECTED DNA POLYMERASE"/>
    <property type="match status" value="1"/>
</dbReference>
<protein>
    <recommendedName>
        <fullName evidence="1">Reverse transcriptase domain-containing protein</fullName>
    </recommendedName>
</protein>
<dbReference type="AlphaFoldDB" id="A0AAV2EDH5"/>
<gene>
    <name evidence="2" type="ORF">LTRI10_LOCUS25002</name>
</gene>
<organism evidence="2 3">
    <name type="scientific">Linum trigynum</name>
    <dbReference type="NCBI Taxonomy" id="586398"/>
    <lineage>
        <taxon>Eukaryota</taxon>
        <taxon>Viridiplantae</taxon>
        <taxon>Streptophyta</taxon>
        <taxon>Embryophyta</taxon>
        <taxon>Tracheophyta</taxon>
        <taxon>Spermatophyta</taxon>
        <taxon>Magnoliopsida</taxon>
        <taxon>eudicotyledons</taxon>
        <taxon>Gunneridae</taxon>
        <taxon>Pentapetalae</taxon>
        <taxon>rosids</taxon>
        <taxon>fabids</taxon>
        <taxon>Malpighiales</taxon>
        <taxon>Linaceae</taxon>
        <taxon>Linum</taxon>
    </lineage>
</organism>
<name>A0AAV2EDH5_9ROSI</name>
<reference evidence="2 3" key="1">
    <citation type="submission" date="2024-04" db="EMBL/GenBank/DDBJ databases">
        <authorList>
            <person name="Fracassetti M."/>
        </authorList>
    </citation>
    <scope>NUCLEOTIDE SEQUENCE [LARGE SCALE GENOMIC DNA]</scope>
</reference>
<dbReference type="InterPro" id="IPR043502">
    <property type="entry name" value="DNA/RNA_pol_sf"/>
</dbReference>
<accession>A0AAV2EDH5</accession>
<dbReference type="InterPro" id="IPR052343">
    <property type="entry name" value="Retrotransposon-Effector_Assoc"/>
</dbReference>
<dbReference type="SUPFAM" id="SSF56672">
    <property type="entry name" value="DNA/RNA polymerases"/>
    <property type="match status" value="1"/>
</dbReference>
<proteinExistence type="predicted"/>
<evidence type="ECO:0000259" key="1">
    <source>
        <dbReference type="Pfam" id="PF00078"/>
    </source>
</evidence>
<evidence type="ECO:0000313" key="3">
    <source>
        <dbReference type="Proteomes" id="UP001497516"/>
    </source>
</evidence>
<dbReference type="InterPro" id="IPR000477">
    <property type="entry name" value="RT_dom"/>
</dbReference>
<evidence type="ECO:0000313" key="2">
    <source>
        <dbReference type="EMBL" id="CAL1383747.1"/>
    </source>
</evidence>
<keyword evidence="3" id="KW-1185">Reference proteome</keyword>
<sequence length="198" mass="22383">MPPGVLLSAFPKLSSAQWQSVAADLSAEEIWQAVKAMGSLKAPGKDGLNPLFYQRCWDFVGPYVVAFVQSCWSDPSKVKEINERIVVLISKIKTPTLIEHFRPISLCNVSYKMITKCLAKRIKTLMTELVAETHTSFVLGRHITDNIYILQEVVHSMRAKRGRSGWMVSKIDLAKTYDRIKWSFARHSQCGGSAIEFY</sequence>
<dbReference type="EMBL" id="OZ034817">
    <property type="protein sequence ID" value="CAL1383747.1"/>
    <property type="molecule type" value="Genomic_DNA"/>
</dbReference>
<dbReference type="Proteomes" id="UP001497516">
    <property type="component" value="Chromosome 4"/>
</dbReference>
<feature type="domain" description="Reverse transcriptase" evidence="1">
    <location>
        <begin position="99"/>
        <end position="184"/>
    </location>
</feature>